<reference evidence="3 4" key="1">
    <citation type="submission" date="2022-08" db="EMBL/GenBank/DDBJ databases">
        <title>Reclassification of Massilia species as members of the genera Telluria, Duganella, Pseudoduganella, Mokoshia gen. nov. and Zemynaea gen. nov. using orthogonal and non-orthogonal genome-based approaches.</title>
        <authorList>
            <person name="Bowman J.P."/>
        </authorList>
    </citation>
    <scope>NUCLEOTIDE SEQUENCE [LARGE SCALE GENOMIC DNA]</scope>
    <source>
        <strain evidence="3 4">JCM 31605</strain>
    </source>
</reference>
<dbReference type="Gene3D" id="3.40.50.150">
    <property type="entry name" value="Vaccinia Virus protein VP39"/>
    <property type="match status" value="1"/>
</dbReference>
<dbReference type="EMBL" id="JANUHB010000001">
    <property type="protein sequence ID" value="MCS0806432.1"/>
    <property type="molecule type" value="Genomic_DNA"/>
</dbReference>
<sequence length="209" mass="23208">MAHDRQFPEPAATWDQRFSQPGYVFGTEPNAFLASQRALFEPGKRALAVADGEGRNSVWLARQGLAVDAFDISPVGVDKARELARQGGVAVNYQVSDCDGWNWEPQAYDYVVAIFIQFADPAMRERLFANMARALKPGGYLVLQGYTPKQLDYNTGGPGILEHLYTPALLREAFADLEMVELREYEAQLSEGSRHIGPSALIGMVARRR</sequence>
<evidence type="ECO:0000313" key="4">
    <source>
        <dbReference type="Proteomes" id="UP001206126"/>
    </source>
</evidence>
<keyword evidence="3" id="KW-0489">Methyltransferase</keyword>
<accession>A0ABT2D5K7</accession>
<feature type="domain" description="Methyltransferase" evidence="2">
    <location>
        <begin position="47"/>
        <end position="139"/>
    </location>
</feature>
<keyword evidence="4" id="KW-1185">Reference proteome</keyword>
<comment type="caution">
    <text evidence="3">The sequence shown here is derived from an EMBL/GenBank/DDBJ whole genome shotgun (WGS) entry which is preliminary data.</text>
</comment>
<name>A0ABT2D5K7_9BURK</name>
<dbReference type="CDD" id="cd02440">
    <property type="entry name" value="AdoMet_MTases"/>
    <property type="match status" value="1"/>
</dbReference>
<dbReference type="PANTHER" id="PTHR43861:SF3">
    <property type="entry name" value="PUTATIVE (AFU_ORTHOLOGUE AFUA_2G14390)-RELATED"/>
    <property type="match status" value="1"/>
</dbReference>
<organism evidence="3 4">
    <name type="scientific">Massilia agilis</name>
    <dbReference type="NCBI Taxonomy" id="1811226"/>
    <lineage>
        <taxon>Bacteria</taxon>
        <taxon>Pseudomonadati</taxon>
        <taxon>Pseudomonadota</taxon>
        <taxon>Betaproteobacteria</taxon>
        <taxon>Burkholderiales</taxon>
        <taxon>Oxalobacteraceae</taxon>
        <taxon>Telluria group</taxon>
        <taxon>Massilia</taxon>
    </lineage>
</organism>
<dbReference type="Proteomes" id="UP001206126">
    <property type="component" value="Unassembled WGS sequence"/>
</dbReference>
<dbReference type="InterPro" id="IPR029063">
    <property type="entry name" value="SAM-dependent_MTases_sf"/>
</dbReference>
<dbReference type="SUPFAM" id="SSF53335">
    <property type="entry name" value="S-adenosyl-L-methionine-dependent methyltransferases"/>
    <property type="match status" value="1"/>
</dbReference>
<dbReference type="Pfam" id="PF13649">
    <property type="entry name" value="Methyltransf_25"/>
    <property type="match status" value="1"/>
</dbReference>
<evidence type="ECO:0000256" key="1">
    <source>
        <dbReference type="ARBA" id="ARBA00022679"/>
    </source>
</evidence>
<proteinExistence type="predicted"/>
<evidence type="ECO:0000313" key="3">
    <source>
        <dbReference type="EMBL" id="MCS0806432.1"/>
    </source>
</evidence>
<gene>
    <name evidence="3" type="ORF">NX774_00645</name>
</gene>
<dbReference type="PANTHER" id="PTHR43861">
    <property type="entry name" value="TRANS-ACONITATE 2-METHYLTRANSFERASE-RELATED"/>
    <property type="match status" value="1"/>
</dbReference>
<evidence type="ECO:0000259" key="2">
    <source>
        <dbReference type="Pfam" id="PF13649"/>
    </source>
</evidence>
<dbReference type="InterPro" id="IPR041698">
    <property type="entry name" value="Methyltransf_25"/>
</dbReference>
<protein>
    <submittedName>
        <fullName evidence="3">Class I SAM-dependent methyltransferase</fullName>
    </submittedName>
</protein>
<keyword evidence="1" id="KW-0808">Transferase</keyword>
<dbReference type="RefSeq" id="WP_258820223.1">
    <property type="nucleotide sequence ID" value="NZ_JANUHB010000001.1"/>
</dbReference>
<dbReference type="GO" id="GO:0032259">
    <property type="term" value="P:methylation"/>
    <property type="evidence" value="ECO:0007669"/>
    <property type="project" value="UniProtKB-KW"/>
</dbReference>
<dbReference type="GO" id="GO:0008168">
    <property type="term" value="F:methyltransferase activity"/>
    <property type="evidence" value="ECO:0007669"/>
    <property type="project" value="UniProtKB-KW"/>
</dbReference>